<dbReference type="EMBL" id="LWDF02000017">
    <property type="protein sequence ID" value="KAE8260153.1"/>
    <property type="molecule type" value="Genomic_DNA"/>
</dbReference>
<sequence>MISDTSSNQHAPFLNLPTEIQIQILKYCPYHTLKELLVACKAVKLILETHLDRQLFRPSAEPISMMELNRLLDSHGAGMIDWHPLLQTHRWNLDWSWQLPGRAWLGELHYSFRVYGFEIDELPKQPESATNPPFSKLGLSMGAKTHIIDKSASNSTITVRDFLEGHVELCMDLLDSMDYDYDAWLNSSFKVRMDTIFKEHDHLTVKIERLQRTGAFFP</sequence>
<dbReference type="PROSITE" id="PS50181">
    <property type="entry name" value="FBOX"/>
    <property type="match status" value="1"/>
</dbReference>
<name>A0A177TJB3_9BASI</name>
<evidence type="ECO:0000313" key="2">
    <source>
        <dbReference type="Proteomes" id="UP000077521"/>
    </source>
</evidence>
<proteinExistence type="predicted"/>
<dbReference type="InterPro" id="IPR001810">
    <property type="entry name" value="F-box_dom"/>
</dbReference>
<gene>
    <name evidence="1" type="ORF">A4X13_0g527</name>
</gene>
<evidence type="ECO:0000313" key="1">
    <source>
        <dbReference type="EMBL" id="KAE8260153.1"/>
    </source>
</evidence>
<protein>
    <submittedName>
        <fullName evidence="1">Uncharacterized protein</fullName>
    </submittedName>
</protein>
<dbReference type="AlphaFoldDB" id="A0A177TJB3"/>
<organism evidence="1 2">
    <name type="scientific">Tilletia indica</name>
    <dbReference type="NCBI Taxonomy" id="43049"/>
    <lineage>
        <taxon>Eukaryota</taxon>
        <taxon>Fungi</taxon>
        <taxon>Dikarya</taxon>
        <taxon>Basidiomycota</taxon>
        <taxon>Ustilaginomycotina</taxon>
        <taxon>Exobasidiomycetes</taxon>
        <taxon>Tilletiales</taxon>
        <taxon>Tilletiaceae</taxon>
        <taxon>Tilletia</taxon>
    </lineage>
</organism>
<reference evidence="1" key="1">
    <citation type="submission" date="2016-04" db="EMBL/GenBank/DDBJ databases">
        <authorList>
            <person name="Nguyen H.D."/>
            <person name="Samba Siva P."/>
            <person name="Cullis J."/>
            <person name="Levesque C.A."/>
            <person name="Hambleton S."/>
        </authorList>
    </citation>
    <scope>NUCLEOTIDE SEQUENCE</scope>
    <source>
        <strain evidence="1">DAOMC 236416</strain>
    </source>
</reference>
<keyword evidence="2" id="KW-1185">Reference proteome</keyword>
<reference evidence="1" key="2">
    <citation type="journal article" date="2019" name="IMA Fungus">
        <title>Genome sequencing and comparison of five Tilletia species to identify candidate genes for the detection of regulated species infecting wheat.</title>
        <authorList>
            <person name="Nguyen H.D.T."/>
            <person name="Sultana T."/>
            <person name="Kesanakurti P."/>
            <person name="Hambleton S."/>
        </authorList>
    </citation>
    <scope>NUCLEOTIDE SEQUENCE</scope>
    <source>
        <strain evidence="1">DAOMC 236416</strain>
    </source>
</reference>
<comment type="caution">
    <text evidence="1">The sequence shown here is derived from an EMBL/GenBank/DDBJ whole genome shotgun (WGS) entry which is preliminary data.</text>
</comment>
<accession>A0A177TJB3</accession>
<dbReference type="Proteomes" id="UP000077521">
    <property type="component" value="Unassembled WGS sequence"/>
</dbReference>